<reference evidence="2 3" key="1">
    <citation type="submission" date="2021-08" db="EMBL/GenBank/DDBJ databases">
        <title>Culture and genomic analysis of Symbiopectobacterium purcellii sp. nov. gen. nov., isolated from the leafhopper Empoasca decipiens.</title>
        <authorList>
            <person name="Nadal-Jimenez P."/>
            <person name="Siozios S."/>
            <person name="Halliday N."/>
            <person name="Camara M."/>
            <person name="Hurst G.D.D."/>
        </authorList>
    </citation>
    <scope>NUCLEOTIDE SEQUENCE [LARGE SCALE GENOMIC DNA]</scope>
    <source>
        <strain evidence="2 3">SyEd1</strain>
    </source>
</reference>
<accession>A0ABX9AG49</accession>
<keyword evidence="1" id="KW-1133">Transmembrane helix</keyword>
<gene>
    <name evidence="2" type="ORF">K6K13_12040</name>
</gene>
<keyword evidence="1" id="KW-0472">Membrane</keyword>
<protein>
    <submittedName>
        <fullName evidence="2">Phage holin family protein</fullName>
    </submittedName>
</protein>
<dbReference type="Proteomes" id="UP000825886">
    <property type="component" value="Chromosome"/>
</dbReference>
<evidence type="ECO:0000313" key="3">
    <source>
        <dbReference type="Proteomes" id="UP000825886"/>
    </source>
</evidence>
<dbReference type="EMBL" id="CP081864">
    <property type="protein sequence ID" value="QZN94123.1"/>
    <property type="molecule type" value="Genomic_DNA"/>
</dbReference>
<sequence length="84" mass="9207">MTRMSTLYSRLSYGSGTGLIGLGASARAYAQATKDSVWLLADKMAGLTLSDWAIIVGMACTIGTFAINWYYRRKEYQLREKGGA</sequence>
<keyword evidence="1" id="KW-0812">Transmembrane</keyword>
<feature type="transmembrane region" description="Helical" evidence="1">
    <location>
        <begin position="54"/>
        <end position="71"/>
    </location>
</feature>
<dbReference type="Pfam" id="PF16080">
    <property type="entry name" value="Phage_holin_2_3"/>
    <property type="match status" value="1"/>
</dbReference>
<keyword evidence="3" id="KW-1185">Reference proteome</keyword>
<evidence type="ECO:0000313" key="2">
    <source>
        <dbReference type="EMBL" id="QZN94123.1"/>
    </source>
</evidence>
<dbReference type="RefSeq" id="WP_222157254.1">
    <property type="nucleotide sequence ID" value="NZ_CP081864.1"/>
</dbReference>
<evidence type="ECO:0000256" key="1">
    <source>
        <dbReference type="SAM" id="Phobius"/>
    </source>
</evidence>
<proteinExistence type="predicted"/>
<dbReference type="InterPro" id="IPR032118">
    <property type="entry name" value="Phage_holin_HP1"/>
</dbReference>
<name>A0ABX9AG49_9ENTR</name>
<organism evidence="2 3">
    <name type="scientific">Symbiopectobacterium purcellii</name>
    <dbReference type="NCBI Taxonomy" id="2871826"/>
    <lineage>
        <taxon>Bacteria</taxon>
        <taxon>Pseudomonadati</taxon>
        <taxon>Pseudomonadota</taxon>
        <taxon>Gammaproteobacteria</taxon>
        <taxon>Enterobacterales</taxon>
        <taxon>Enterobacteriaceae</taxon>
    </lineage>
</organism>